<sequence length="963" mass="108534">VSELKLGIARHRTELFTEITNAFSNFLQNMDEKTYLQTTSPKQGPSKDIVSQTFMNPNGSGVSQRLPRSPTMAAPTYSPTTTFAPKFATTSNHPYGTMDAVIYAPGPNGLQSVMMAQHPEWINNGNILKDLELLHIHYNKDAVHTLTRQRIPTYVLVVLSLGRNFSVPLTYCNRTLMDILFCLSILSESCCTMDDLNSINSFADGISIEELRLKDSNITSLAQKYLSKPSSMTRKFFHNNPTIIAVQADKGGKIVIMDKPLYMERMYTHINDNINSGIYELQTHYNMDTLQTHVEGIFSKLIYTIKPFASADTTLAHLRLKPEPYLIPRIYGCPKIHKDGTPMRPIVASPDMIGHDLSVWLLKCLGHIATHLKCYDANSSVQVASELRNFQLEDQHRQLPTCTSPPPTRIPMVRYSSLTVPSLSNQMAVFLINVVNMAELWNSKLLHLIADQIENIIEESDTRQLVNEIDLAFKSTIIHPIDPGLAFDLHKLINQKTGEPLRKEKARIMLPSEMAFTRELASRRRSDLIRSFTSLIRNTGPISQPMTDELNLLLKRVRIHVSSHASKVSELKLGIARHRTELFTEITNAFSNFLQNMDEKTYLQTTSPKQGPSKDIVSQTFMNPNGSGVSQRLPRSPTMAAPTYSPTTTFAPKFATTSNHPYGTMDAVIYAPGPNGLQSVMMAQHPEWINNGNILKDLELLHIHYNKDAVHTLTRQRIPTYVLVVLSLGRNFSVPLTYCNRTLMDILFSLSILSESCCTMDDLNSINSFADGISIEELRLKDSNITSLAQKYLSKPSSMTRKFFHNNPTIIAVQADKGGKIVIMDKPLYMERMYTHINDNINSGIYELQTHYNMDTLQTHVEGIFSKLIYTIKPFASADTTLAHLRLKPEPYLIPRIYGCPKIHKDGTPMRPIVASPDMIGHDLSVWLLKCLGHIATHLKCYDVNSSVQVASELRNFQLEDQH</sequence>
<name>A0A9Q0MMB4_9DIPT</name>
<accession>A0A9Q0MMB4</accession>
<comment type="caution">
    <text evidence="2">The sequence shown here is derived from an EMBL/GenBank/DDBJ whole genome shotgun (WGS) entry which is preliminary data.</text>
</comment>
<dbReference type="PANTHER" id="PTHR21301">
    <property type="entry name" value="REVERSE TRANSCRIPTASE"/>
    <property type="match status" value="1"/>
</dbReference>
<evidence type="ECO:0000256" key="1">
    <source>
        <dbReference type="SAM" id="MobiDB-lite"/>
    </source>
</evidence>
<keyword evidence="3" id="KW-1185">Reference proteome</keyword>
<organism evidence="2 3">
    <name type="scientific">Pseudolycoriella hygida</name>
    <dbReference type="NCBI Taxonomy" id="35572"/>
    <lineage>
        <taxon>Eukaryota</taxon>
        <taxon>Metazoa</taxon>
        <taxon>Ecdysozoa</taxon>
        <taxon>Arthropoda</taxon>
        <taxon>Hexapoda</taxon>
        <taxon>Insecta</taxon>
        <taxon>Pterygota</taxon>
        <taxon>Neoptera</taxon>
        <taxon>Endopterygota</taxon>
        <taxon>Diptera</taxon>
        <taxon>Nematocera</taxon>
        <taxon>Sciaroidea</taxon>
        <taxon>Sciaridae</taxon>
        <taxon>Pseudolycoriella</taxon>
    </lineage>
</organism>
<feature type="non-terminal residue" evidence="2">
    <location>
        <position position="963"/>
    </location>
</feature>
<reference evidence="2" key="1">
    <citation type="submission" date="2022-07" db="EMBL/GenBank/DDBJ databases">
        <authorList>
            <person name="Trinca V."/>
            <person name="Uliana J.V.C."/>
            <person name="Torres T.T."/>
            <person name="Ward R.J."/>
            <person name="Monesi N."/>
        </authorList>
    </citation>
    <scope>NUCLEOTIDE SEQUENCE</scope>
    <source>
        <strain evidence="2">HSMRA1968</strain>
        <tissue evidence="2">Whole embryos</tissue>
    </source>
</reference>
<protein>
    <submittedName>
        <fullName evidence="2">Uncharacterized protein</fullName>
    </submittedName>
</protein>
<evidence type="ECO:0000313" key="3">
    <source>
        <dbReference type="Proteomes" id="UP001151699"/>
    </source>
</evidence>
<feature type="region of interest" description="Disordered" evidence="1">
    <location>
        <begin position="604"/>
        <end position="639"/>
    </location>
</feature>
<dbReference type="AlphaFoldDB" id="A0A9Q0MMB4"/>
<gene>
    <name evidence="2" type="ORF">Bhyg_17560</name>
</gene>
<feature type="non-terminal residue" evidence="2">
    <location>
        <position position="1"/>
    </location>
</feature>
<proteinExistence type="predicted"/>
<feature type="compositionally biased region" description="Polar residues" evidence="1">
    <location>
        <begin position="604"/>
        <end position="630"/>
    </location>
</feature>
<dbReference type="Proteomes" id="UP001151699">
    <property type="component" value="Unassembled WGS sequence"/>
</dbReference>
<dbReference type="EMBL" id="WJQU01000961">
    <property type="protein sequence ID" value="KAJ6634140.1"/>
    <property type="molecule type" value="Genomic_DNA"/>
</dbReference>
<feature type="compositionally biased region" description="Polar residues" evidence="1">
    <location>
        <begin position="37"/>
        <end position="63"/>
    </location>
</feature>
<evidence type="ECO:0000313" key="2">
    <source>
        <dbReference type="EMBL" id="KAJ6634140.1"/>
    </source>
</evidence>
<dbReference type="PANTHER" id="PTHR21301:SF10">
    <property type="entry name" value="REVERSE TRANSCRIPTASE DOMAIN-CONTAINING PROTEIN"/>
    <property type="match status" value="1"/>
</dbReference>
<feature type="region of interest" description="Disordered" evidence="1">
    <location>
        <begin position="37"/>
        <end position="72"/>
    </location>
</feature>